<accession>Q74FY0</accession>
<dbReference type="EnsemblBacteria" id="AAR33804">
    <property type="protein sequence ID" value="AAR33804"/>
    <property type="gene ID" value="GSU0472"/>
</dbReference>
<evidence type="ECO:0000313" key="1">
    <source>
        <dbReference type="EMBL" id="AAR33804.2"/>
    </source>
</evidence>
<proteinExistence type="predicted"/>
<dbReference type="DNASU" id="2686220"/>
<dbReference type="KEGG" id="gsu:GSU0472"/>
<dbReference type="SUPFAM" id="SSF55961">
    <property type="entry name" value="Bet v1-like"/>
    <property type="match status" value="1"/>
</dbReference>
<dbReference type="SMR" id="Q74FY0"/>
<name>Q74FY0_GEOSL</name>
<dbReference type="OrthoDB" id="9801773at2"/>
<protein>
    <submittedName>
        <fullName evidence="1">SRPBCC domain protein</fullName>
    </submittedName>
</protein>
<dbReference type="InParanoid" id="Q74FY0"/>
<dbReference type="Gene3D" id="3.30.530.20">
    <property type="match status" value="1"/>
</dbReference>
<dbReference type="RefSeq" id="WP_010941140.1">
    <property type="nucleotide sequence ID" value="NC_002939.5"/>
</dbReference>
<gene>
    <name evidence="1" type="ordered locus">GSU0472</name>
</gene>
<dbReference type="eggNOG" id="COG4276">
    <property type="taxonomic scope" value="Bacteria"/>
</dbReference>
<dbReference type="Proteomes" id="UP000000577">
    <property type="component" value="Chromosome"/>
</dbReference>
<keyword evidence="2" id="KW-1185">Reference proteome</keyword>
<sequence length="156" mass="17693">MKMYQLSRTQILPVPLTVAWDFFSDPRNLAAITPPDMGFVITSPVPERTHAGMVVTYAVSPFGGLRLPWVTEITHCAEPSLFVDEQRFGPYRFWHHQHHFLEVSGGVEMRDIVHYILPFGIIGRLSAPVVAKRLKAIFDYRRDTLAVRFAALSRGA</sequence>
<reference evidence="1 2" key="2">
    <citation type="journal article" date="2012" name="BMC Genomics">
        <title>Comparative genomic analysis of Geobacter sulfurreducens KN400, a strain with enhanced capacity for extracellular electron transfer and electricity production.</title>
        <authorList>
            <person name="Butler J.E."/>
            <person name="Young N.D."/>
            <person name="Aklujkar M."/>
            <person name="Lovley D.R."/>
        </authorList>
    </citation>
    <scope>NUCLEOTIDE SEQUENCE [LARGE SCALE GENOMIC DNA]</scope>
    <source>
        <strain evidence="2">ATCC 51573 / DSM 12127 / PCA</strain>
    </source>
</reference>
<dbReference type="STRING" id="243231.GSU0472"/>
<dbReference type="AlphaFoldDB" id="Q74FY0"/>
<reference evidence="1 2" key="1">
    <citation type="journal article" date="2003" name="Science">
        <title>Genome of Geobacter sulfurreducens: metal reduction in subsurface environments.</title>
        <authorList>
            <person name="Methe B.A."/>
            <person name="Nelson K.E."/>
            <person name="Eisen J.A."/>
            <person name="Paulsen I.T."/>
            <person name="Nelson W."/>
            <person name="Heidelberg J.F."/>
            <person name="Wu D."/>
            <person name="Wu M."/>
            <person name="Ward N."/>
            <person name="Beanan M.J."/>
            <person name="Dodson R.J."/>
            <person name="Madupu R."/>
            <person name="Brinkac L.M."/>
            <person name="Daugherty S.C."/>
            <person name="DeBoy R.T."/>
            <person name="Durkin A.S."/>
            <person name="Gwinn M."/>
            <person name="Kolonay J.F."/>
            <person name="Sullivan S.A."/>
            <person name="Haft D.H."/>
            <person name="Selengut J."/>
            <person name="Davidsen T.M."/>
            <person name="Zafar N."/>
            <person name="White O."/>
            <person name="Tran B."/>
            <person name="Romero C."/>
            <person name="Forberger H.A."/>
            <person name="Weidman J."/>
            <person name="Khouri H."/>
            <person name="Feldblyum T.V."/>
            <person name="Utterback T.R."/>
            <person name="Van Aken S.E."/>
            <person name="Lovley D.R."/>
            <person name="Fraser C.M."/>
        </authorList>
    </citation>
    <scope>NUCLEOTIDE SEQUENCE [LARGE SCALE GENOMIC DNA]</scope>
    <source>
        <strain evidence="2">ATCC 51573 / DSM 12127 / PCA</strain>
    </source>
</reference>
<dbReference type="HOGENOM" id="CLU_112936_1_0_7"/>
<organism evidence="1 2">
    <name type="scientific">Geobacter sulfurreducens (strain ATCC 51573 / DSM 12127 / PCA)</name>
    <dbReference type="NCBI Taxonomy" id="243231"/>
    <lineage>
        <taxon>Bacteria</taxon>
        <taxon>Pseudomonadati</taxon>
        <taxon>Thermodesulfobacteriota</taxon>
        <taxon>Desulfuromonadia</taxon>
        <taxon>Geobacterales</taxon>
        <taxon>Geobacteraceae</taxon>
        <taxon>Geobacter</taxon>
    </lineage>
</organism>
<dbReference type="InterPro" id="IPR023393">
    <property type="entry name" value="START-like_dom_sf"/>
</dbReference>
<dbReference type="CDD" id="cd07820">
    <property type="entry name" value="SRPBCC_3"/>
    <property type="match status" value="1"/>
</dbReference>
<dbReference type="EMBL" id="AE017180">
    <property type="protein sequence ID" value="AAR33804.2"/>
    <property type="molecule type" value="Genomic_DNA"/>
</dbReference>
<dbReference type="PATRIC" id="fig|243231.5.peg.470"/>
<evidence type="ECO:0000313" key="2">
    <source>
        <dbReference type="Proteomes" id="UP000000577"/>
    </source>
</evidence>